<dbReference type="Pfam" id="PF00107">
    <property type="entry name" value="ADH_zinc_N"/>
    <property type="match status" value="1"/>
</dbReference>
<dbReference type="SUPFAM" id="SSF50129">
    <property type="entry name" value="GroES-like"/>
    <property type="match status" value="1"/>
</dbReference>
<evidence type="ECO:0000256" key="4">
    <source>
        <dbReference type="PROSITE-ProRule" id="PRU01363"/>
    </source>
</evidence>
<dbReference type="InterPro" id="IPR057326">
    <property type="entry name" value="KR_dom"/>
</dbReference>
<keyword evidence="3" id="KW-0808">Transferase</keyword>
<dbReference type="AlphaFoldDB" id="A0AAV8Z4F0"/>
<keyword evidence="1" id="KW-0596">Phosphopantetheine</keyword>
<gene>
    <name evidence="6" type="ORF">NQ318_002015</name>
</gene>
<dbReference type="InterPro" id="IPR020843">
    <property type="entry name" value="ER"/>
</dbReference>
<name>A0AAV8Z4F0_9CUCU</name>
<accession>A0AAV8Z4F0</accession>
<dbReference type="PANTHER" id="PTHR43775">
    <property type="entry name" value="FATTY ACID SYNTHASE"/>
    <property type="match status" value="1"/>
</dbReference>
<dbReference type="SUPFAM" id="SSF47336">
    <property type="entry name" value="ACP-like"/>
    <property type="match status" value="1"/>
</dbReference>
<dbReference type="PANTHER" id="PTHR43775:SF23">
    <property type="entry name" value="FATTY ACID SYNTHASE 3"/>
    <property type="match status" value="1"/>
</dbReference>
<dbReference type="InterPro" id="IPR049391">
    <property type="entry name" value="FAS_pseudo-KR"/>
</dbReference>
<dbReference type="Gene3D" id="1.10.1200.10">
    <property type="entry name" value="ACP-like"/>
    <property type="match status" value="1"/>
</dbReference>
<dbReference type="SUPFAM" id="SSF51735">
    <property type="entry name" value="NAD(P)-binding Rossmann-fold domains"/>
    <property type="match status" value="2"/>
</dbReference>
<dbReference type="Gene3D" id="3.30.70.3290">
    <property type="match status" value="1"/>
</dbReference>
<dbReference type="Gene3D" id="3.10.129.110">
    <property type="entry name" value="Polyketide synthase dehydratase"/>
    <property type="match status" value="1"/>
</dbReference>
<evidence type="ECO:0000313" key="7">
    <source>
        <dbReference type="Proteomes" id="UP001162162"/>
    </source>
</evidence>
<dbReference type="GO" id="GO:0016491">
    <property type="term" value="F:oxidoreductase activity"/>
    <property type="evidence" value="ECO:0007669"/>
    <property type="project" value="InterPro"/>
</dbReference>
<dbReference type="InterPro" id="IPR036291">
    <property type="entry name" value="NAD(P)-bd_dom_sf"/>
</dbReference>
<evidence type="ECO:0000313" key="6">
    <source>
        <dbReference type="EMBL" id="KAJ8958013.1"/>
    </source>
</evidence>
<evidence type="ECO:0000256" key="3">
    <source>
        <dbReference type="ARBA" id="ARBA00022679"/>
    </source>
</evidence>
<keyword evidence="7" id="KW-1185">Reference proteome</keyword>
<dbReference type="Gene3D" id="3.90.180.10">
    <property type="entry name" value="Medium-chain alcohol dehydrogenases, catalytic domain"/>
    <property type="match status" value="1"/>
</dbReference>
<feature type="region of interest" description="N-terminal hotdog fold" evidence="4">
    <location>
        <begin position="40"/>
        <end position="166"/>
    </location>
</feature>
<keyword evidence="2" id="KW-0597">Phosphoprotein</keyword>
<proteinExistence type="predicted"/>
<dbReference type="InterPro" id="IPR049900">
    <property type="entry name" value="PKS_mFAS_DH"/>
</dbReference>
<dbReference type="InterPro" id="IPR036736">
    <property type="entry name" value="ACP-like_sf"/>
</dbReference>
<dbReference type="GO" id="GO:0004312">
    <property type="term" value="F:fatty acid synthase activity"/>
    <property type="evidence" value="ECO:0007669"/>
    <property type="project" value="TreeGrafter"/>
</dbReference>
<dbReference type="Gene3D" id="3.40.50.720">
    <property type="entry name" value="NAD(P)-binding Rossmann-like Domain"/>
    <property type="match status" value="1"/>
</dbReference>
<dbReference type="CDD" id="cd08954">
    <property type="entry name" value="KR_1_FAS_SDR_x"/>
    <property type="match status" value="1"/>
</dbReference>
<sequence length="1239" mass="139442">ILGRLYEMGYNPQIANLYPKVEFPVSKGTPMISPRIKWNHDRDWFVMKLKTKSTREQAKFAIRLDTKDWSFLSGHIIDGRNLFPASGYLYLVWEVLAKVNLISKDAMDIIFENCQFLRPTIVPSSGELNLEVMILIGSGYFEVTDGETPLVTGKVSPSSNVQVEFVKMADCTFTTNGKPLQSKDIYKEFRLRGYNYSGAFKGIQEYHFETSKGLINWEGNWVVFLDSILQTKFVHMDTRQLHVPISINRLAISGTRHRGFLNKSAQHIGDSTNIPLQYYEAADIIKCGGVEVRGFQTSPIRRKRDLRIPVLEKYEFVPNNANLSVDQSVRVNIQIILENLLVYKLNTAEVIEFQPEPSYVFLSPIIDRVLQDQLMVTPNTTILSKERINIILPFEYTTVIPDGGYTLLILSDVLNKRQILSRALQSVATNGYILARESPDFDVSRVTRSDIIIQTVHRAPTETLILLARTSKPKTTISVKIDGSDEFLWLNEVQNAIKSDHYVLLYTENEPFGGITGFVKCLRREPGGSNVRCLFLMDQTKRYDPDDKIYIDQLKKDMVVNVYKDGEWGTYRHLLLDHNAEVKVEQAYVNILEQGNLSSLRWIEGPLHYESNHLADHQEKQLVKVYYASINFRDIMTATGKINRDGVTVNRFNEECALGFEFSGRTESGRRVMGMATSGAISTLIVTDKSNLLDIPEEWSMEDGATVMAVYRTVIYALLIRGELKNGESILIHSGTGGIGQAAIRIALHYGCTIFTTVGTGTKKEFLKKMYPQLPDCNIGNSHDSSFEQMVQKQTNGRGVDIVLNSLSDEKLLASVRCLASGGRFLEIGKFDLCSNTQLNLLLLEDRCSFHGIMIDHLFHIKPKETSIVCNCMKDFIDKAVIKPLERLSFSCDDVEKSFRFMAGGKHTGKVLIAVKEEENEKINLLTQDQVTALPRYYCSPDKSYIIIGGLGGFGLELADWLILRGARYVILNSRSGIKTGYQQWRMRIWSSYGINVTISTADVTSENGCLQLIREALSVAPLEGIFNSAVILDDAIFENQTVQKFQNVFAPKVLATKYLDQITRNLCPELRTFVVFSSICGSRGSAGQTNYGMANSAMDRICEKRKEDGFAALSIQWGTIDEVGIIIEMKEEAKVINLGGTLQQSISSCIRVLDIFLRQEHSAVVSSMVVAEKKANWNPIISWVNAFSGISDLKGVSPISSLAKLGMDSMTAIEIKQILEREFEVFLTSKRIEIVDTS</sequence>
<protein>
    <recommendedName>
        <fullName evidence="5">PKS/mFAS DH domain-containing protein</fullName>
    </recommendedName>
</protein>
<dbReference type="SMART" id="SM00822">
    <property type="entry name" value="PKS_KR"/>
    <property type="match status" value="1"/>
</dbReference>
<feature type="domain" description="PKS/mFAS DH" evidence="5">
    <location>
        <begin position="40"/>
        <end position="301"/>
    </location>
</feature>
<dbReference type="PROSITE" id="PS52019">
    <property type="entry name" value="PKS_MFAS_DH"/>
    <property type="match status" value="1"/>
</dbReference>
<dbReference type="InterPro" id="IPR011032">
    <property type="entry name" value="GroES-like_sf"/>
</dbReference>
<dbReference type="Pfam" id="PF21149">
    <property type="entry name" value="FAS_pseudo-KR"/>
    <property type="match status" value="1"/>
</dbReference>
<reference evidence="6" key="1">
    <citation type="journal article" date="2023" name="Insect Mol. Biol.">
        <title>Genome sequencing provides insights into the evolution of gene families encoding plant cell wall-degrading enzymes in longhorned beetles.</title>
        <authorList>
            <person name="Shin N.R."/>
            <person name="Okamura Y."/>
            <person name="Kirsch R."/>
            <person name="Pauchet Y."/>
        </authorList>
    </citation>
    <scope>NUCLEOTIDE SEQUENCE</scope>
    <source>
        <strain evidence="6">AMC_N1</strain>
    </source>
</reference>
<dbReference type="InterPro" id="IPR042104">
    <property type="entry name" value="PKS_dehydratase_sf"/>
</dbReference>
<comment type="caution">
    <text evidence="6">The sequence shown here is derived from an EMBL/GenBank/DDBJ whole genome shotgun (WGS) entry which is preliminary data.</text>
</comment>
<organism evidence="6 7">
    <name type="scientific">Aromia moschata</name>
    <dbReference type="NCBI Taxonomy" id="1265417"/>
    <lineage>
        <taxon>Eukaryota</taxon>
        <taxon>Metazoa</taxon>
        <taxon>Ecdysozoa</taxon>
        <taxon>Arthropoda</taxon>
        <taxon>Hexapoda</taxon>
        <taxon>Insecta</taxon>
        <taxon>Pterygota</taxon>
        <taxon>Neoptera</taxon>
        <taxon>Endopterygota</taxon>
        <taxon>Coleoptera</taxon>
        <taxon>Polyphaga</taxon>
        <taxon>Cucujiformia</taxon>
        <taxon>Chrysomeloidea</taxon>
        <taxon>Cerambycidae</taxon>
        <taxon>Cerambycinae</taxon>
        <taxon>Callichromatini</taxon>
        <taxon>Aromia</taxon>
    </lineage>
</organism>
<dbReference type="Proteomes" id="UP001162162">
    <property type="component" value="Unassembled WGS sequence"/>
</dbReference>
<dbReference type="GO" id="GO:0006633">
    <property type="term" value="P:fatty acid biosynthetic process"/>
    <property type="evidence" value="ECO:0007669"/>
    <property type="project" value="TreeGrafter"/>
</dbReference>
<dbReference type="CDD" id="cd05195">
    <property type="entry name" value="enoyl_red"/>
    <property type="match status" value="1"/>
</dbReference>
<evidence type="ECO:0000256" key="1">
    <source>
        <dbReference type="ARBA" id="ARBA00022450"/>
    </source>
</evidence>
<feature type="active site" description="Proton acceptor; for dehydratase activity" evidence="4">
    <location>
        <position position="75"/>
    </location>
</feature>
<feature type="active site" description="Proton donor; for dehydratase activity" evidence="4">
    <location>
        <position position="226"/>
    </location>
</feature>
<feature type="region of interest" description="C-terminal hotdog fold" evidence="4">
    <location>
        <begin position="177"/>
        <end position="301"/>
    </location>
</feature>
<dbReference type="SMART" id="SM00829">
    <property type="entry name" value="PKS_ER"/>
    <property type="match status" value="1"/>
</dbReference>
<dbReference type="InterPro" id="IPR013149">
    <property type="entry name" value="ADH-like_C"/>
</dbReference>
<dbReference type="FunFam" id="3.40.50.720:FF:000209">
    <property type="entry name" value="Polyketide synthase Pks12"/>
    <property type="match status" value="1"/>
</dbReference>
<evidence type="ECO:0000259" key="5">
    <source>
        <dbReference type="PROSITE" id="PS52019"/>
    </source>
</evidence>
<dbReference type="InterPro" id="IPR050091">
    <property type="entry name" value="PKS_NRPS_Biosynth_Enz"/>
</dbReference>
<dbReference type="EMBL" id="JAPWTK010000020">
    <property type="protein sequence ID" value="KAJ8958013.1"/>
    <property type="molecule type" value="Genomic_DNA"/>
</dbReference>
<feature type="non-terminal residue" evidence="6">
    <location>
        <position position="1"/>
    </location>
</feature>
<dbReference type="InterPro" id="IPR013968">
    <property type="entry name" value="PKS_KR"/>
</dbReference>
<dbReference type="Pfam" id="PF08659">
    <property type="entry name" value="KR"/>
    <property type="match status" value="1"/>
</dbReference>
<evidence type="ECO:0000256" key="2">
    <source>
        <dbReference type="ARBA" id="ARBA00022553"/>
    </source>
</evidence>